<dbReference type="Pfam" id="PF12706">
    <property type="entry name" value="Lactamase_B_2"/>
    <property type="match status" value="1"/>
</dbReference>
<dbReference type="PANTHER" id="PTHR42663">
    <property type="entry name" value="HYDROLASE C777.06C-RELATED-RELATED"/>
    <property type="match status" value="1"/>
</dbReference>
<comment type="caution">
    <text evidence="2">The sequence shown here is derived from an EMBL/GenBank/DDBJ whole genome shotgun (WGS) entry which is preliminary data.</text>
</comment>
<dbReference type="CDD" id="cd07715">
    <property type="entry name" value="TaR3-like_MBL-fold"/>
    <property type="match status" value="1"/>
</dbReference>
<accession>A0A4R9LUZ2</accession>
<dbReference type="PANTHER" id="PTHR42663:SF4">
    <property type="entry name" value="SLL1036 PROTEIN"/>
    <property type="match status" value="1"/>
</dbReference>
<dbReference type="InterPro" id="IPR036866">
    <property type="entry name" value="RibonucZ/Hydroxyglut_hydro"/>
</dbReference>
<name>A0A4R9LUZ2_9LEPT</name>
<keyword evidence="3" id="KW-1185">Reference proteome</keyword>
<proteinExistence type="predicted"/>
<organism evidence="2 3">
    <name type="scientific">Leptospira ilyithenensis</name>
    <dbReference type="NCBI Taxonomy" id="2484901"/>
    <lineage>
        <taxon>Bacteria</taxon>
        <taxon>Pseudomonadati</taxon>
        <taxon>Spirochaetota</taxon>
        <taxon>Spirochaetia</taxon>
        <taxon>Leptospirales</taxon>
        <taxon>Leptospiraceae</taxon>
        <taxon>Leptospira</taxon>
    </lineage>
</organism>
<protein>
    <submittedName>
        <fullName evidence="2">MBL fold metallo-hydrolase</fullName>
    </submittedName>
</protein>
<dbReference type="AlphaFoldDB" id="A0A4R9LUZ2"/>
<dbReference type="Gene3D" id="3.60.15.10">
    <property type="entry name" value="Ribonuclease Z/Hydroxyacylglutathione hydrolase-like"/>
    <property type="match status" value="1"/>
</dbReference>
<feature type="domain" description="Metallo-beta-lactamase" evidence="1">
    <location>
        <begin position="63"/>
        <end position="254"/>
    </location>
</feature>
<reference evidence="2" key="1">
    <citation type="journal article" date="2019" name="PLoS Negl. Trop. Dis.">
        <title>Revisiting the worldwide diversity of Leptospira species in the environment.</title>
        <authorList>
            <person name="Vincent A.T."/>
            <person name="Schiettekatte O."/>
            <person name="Bourhy P."/>
            <person name="Veyrier F.J."/>
            <person name="Picardeau M."/>
        </authorList>
    </citation>
    <scope>NUCLEOTIDE SEQUENCE [LARGE SCALE GENOMIC DNA]</scope>
    <source>
        <strain evidence="2">201400974</strain>
    </source>
</reference>
<keyword evidence="2" id="KW-0378">Hydrolase</keyword>
<dbReference type="SMART" id="SM00849">
    <property type="entry name" value="Lactamase_B"/>
    <property type="match status" value="1"/>
</dbReference>
<dbReference type="Proteomes" id="UP000298264">
    <property type="component" value="Unassembled WGS sequence"/>
</dbReference>
<dbReference type="InterPro" id="IPR001279">
    <property type="entry name" value="Metallo-B-lactamas"/>
</dbReference>
<evidence type="ECO:0000313" key="2">
    <source>
        <dbReference type="EMBL" id="TGN14318.1"/>
    </source>
</evidence>
<dbReference type="RefSeq" id="WP_135762797.1">
    <property type="nucleotide sequence ID" value="NZ_RQHV01000007.1"/>
</dbReference>
<sequence length="315" mass="35778">MKITLFGVRGSLPTPVGKREQQDKLLKILKQAKAEWTKNPNGFSEEKFLESLPIPLEQDLGGNTTCVYLEGESGEKVIFDMGTGIRVLGNLLAPIAFNGQPLDINILVSHTHWDHIQGWPFFKPAYSPTTNIHFYSAIANLEERLVRQQHPENFPITFNQMASKKEFHLWKEFQSYPLGNLKVIPFGLRHPGSCLGYRVREGEKKFLFCTDVEYREEDRGQLLELKPHIAGADLLVIDAQYSTAEAEKKIGWGHTAVRQAVEFAEMMEIKSVVLTHHEPDHEDTEVVRIILEEGKPSNPKNISIHIAKEGMSFHL</sequence>
<evidence type="ECO:0000313" key="3">
    <source>
        <dbReference type="Proteomes" id="UP000298264"/>
    </source>
</evidence>
<gene>
    <name evidence="2" type="ORF">EHS11_02245</name>
</gene>
<dbReference type="OrthoDB" id="9800940at2"/>
<dbReference type="EMBL" id="RQHV01000007">
    <property type="protein sequence ID" value="TGN14318.1"/>
    <property type="molecule type" value="Genomic_DNA"/>
</dbReference>
<dbReference type="SUPFAM" id="SSF56281">
    <property type="entry name" value="Metallo-hydrolase/oxidoreductase"/>
    <property type="match status" value="1"/>
</dbReference>
<evidence type="ECO:0000259" key="1">
    <source>
        <dbReference type="SMART" id="SM00849"/>
    </source>
</evidence>
<dbReference type="GO" id="GO:0016787">
    <property type="term" value="F:hydrolase activity"/>
    <property type="evidence" value="ECO:0007669"/>
    <property type="project" value="UniProtKB-KW"/>
</dbReference>